<evidence type="ECO:0000313" key="8">
    <source>
        <dbReference type="EMBL" id="MFC2252707.1"/>
    </source>
</evidence>
<dbReference type="Pfam" id="PF09335">
    <property type="entry name" value="VTT_dom"/>
    <property type="match status" value="1"/>
</dbReference>
<dbReference type="Proteomes" id="UP001595190">
    <property type="component" value="Unassembled WGS sequence"/>
</dbReference>
<sequence>MEMSPSIVAMLGFGLAGITCLAVAEKFLPVIPSYILLMLLGMGASDVAGLATMVIATTAGSTIGSVCWYGLGRTLGSHRVETVVSAYGRFVLLPLPLYLRLVERYRRNQFWATLVGHTIPTVRVYLGLPAGVFRLELRRFILATLLGSLAWNTPFLSLGFMLQGSDRDPLSLGLLVAILFLGGESAILWAVRQAKSMAHVALEPIEEKSRGVEAGGSATARIKRS</sequence>
<evidence type="ECO:0000256" key="3">
    <source>
        <dbReference type="ARBA" id="ARBA00022692"/>
    </source>
</evidence>
<proteinExistence type="predicted"/>
<protein>
    <submittedName>
        <fullName evidence="8">DedA family protein</fullName>
    </submittedName>
</protein>
<evidence type="ECO:0000259" key="7">
    <source>
        <dbReference type="Pfam" id="PF09335"/>
    </source>
</evidence>
<feature type="transmembrane region" description="Helical" evidence="6">
    <location>
        <begin position="172"/>
        <end position="191"/>
    </location>
</feature>
<evidence type="ECO:0000256" key="1">
    <source>
        <dbReference type="ARBA" id="ARBA00004651"/>
    </source>
</evidence>
<name>A0ABV6ZKL8_9HYPH</name>
<dbReference type="EMBL" id="JBHGPK010000013">
    <property type="protein sequence ID" value="MFC2252707.1"/>
    <property type="molecule type" value="Genomic_DNA"/>
</dbReference>
<evidence type="ECO:0000313" key="9">
    <source>
        <dbReference type="Proteomes" id="UP001595190"/>
    </source>
</evidence>
<organism evidence="8 9">
    <name type="scientific">Labrys neptuniae</name>
    <dbReference type="NCBI Taxonomy" id="376174"/>
    <lineage>
        <taxon>Bacteria</taxon>
        <taxon>Pseudomonadati</taxon>
        <taxon>Pseudomonadota</taxon>
        <taxon>Alphaproteobacteria</taxon>
        <taxon>Hyphomicrobiales</taxon>
        <taxon>Xanthobacteraceae</taxon>
        <taxon>Labrys</taxon>
    </lineage>
</organism>
<keyword evidence="4 6" id="KW-1133">Transmembrane helix</keyword>
<evidence type="ECO:0000256" key="4">
    <source>
        <dbReference type="ARBA" id="ARBA00022989"/>
    </source>
</evidence>
<dbReference type="RefSeq" id="WP_311934768.1">
    <property type="nucleotide sequence ID" value="NZ_JAVSCS010000011.1"/>
</dbReference>
<gene>
    <name evidence="8" type="ORF">ACETRX_23925</name>
</gene>
<dbReference type="InterPro" id="IPR032816">
    <property type="entry name" value="VTT_dom"/>
</dbReference>
<keyword evidence="2" id="KW-1003">Cell membrane</keyword>
<accession>A0ABV6ZKL8</accession>
<keyword evidence="3 6" id="KW-0812">Transmembrane</keyword>
<feature type="transmembrane region" description="Helical" evidence="6">
    <location>
        <begin position="48"/>
        <end position="71"/>
    </location>
</feature>
<evidence type="ECO:0000256" key="6">
    <source>
        <dbReference type="SAM" id="Phobius"/>
    </source>
</evidence>
<dbReference type="PANTHER" id="PTHR42709:SF6">
    <property type="entry name" value="UNDECAPRENYL PHOSPHATE TRANSPORTER A"/>
    <property type="match status" value="1"/>
</dbReference>
<keyword evidence="5 6" id="KW-0472">Membrane</keyword>
<comment type="subcellular location">
    <subcellularLocation>
        <location evidence="1">Cell membrane</location>
        <topology evidence="1">Multi-pass membrane protein</topology>
    </subcellularLocation>
</comment>
<dbReference type="PANTHER" id="PTHR42709">
    <property type="entry name" value="ALKALINE PHOSPHATASE LIKE PROTEIN"/>
    <property type="match status" value="1"/>
</dbReference>
<feature type="domain" description="VTT" evidence="7">
    <location>
        <begin position="31"/>
        <end position="159"/>
    </location>
</feature>
<reference evidence="8 9" key="1">
    <citation type="submission" date="2024-09" db="EMBL/GenBank/DDBJ databases">
        <title>Description of Labrys sedimenti sp. nov., isolated from a diclofenac-degrading enrichment culture, and genome-based reclassification of Labrys portucalensis as a later heterotypic synonym of Labrys neptuniae.</title>
        <authorList>
            <person name="Tancsics A."/>
            <person name="Csepanyi A."/>
        </authorList>
    </citation>
    <scope>NUCLEOTIDE SEQUENCE [LARGE SCALE GENOMIC DNA]</scope>
    <source>
        <strain evidence="8 9">LMG 23412</strain>
    </source>
</reference>
<evidence type="ECO:0000256" key="5">
    <source>
        <dbReference type="ARBA" id="ARBA00023136"/>
    </source>
</evidence>
<dbReference type="InterPro" id="IPR051311">
    <property type="entry name" value="DedA_domain"/>
</dbReference>
<feature type="transmembrane region" description="Helical" evidence="6">
    <location>
        <begin position="140"/>
        <end position="160"/>
    </location>
</feature>
<comment type="caution">
    <text evidence="8">The sequence shown here is derived from an EMBL/GenBank/DDBJ whole genome shotgun (WGS) entry which is preliminary data.</text>
</comment>
<evidence type="ECO:0000256" key="2">
    <source>
        <dbReference type="ARBA" id="ARBA00022475"/>
    </source>
</evidence>